<dbReference type="PANTHER" id="PTHR32133:SF386">
    <property type="entry name" value="F-BOX DOMAIN-CONTAINING PROTEIN"/>
    <property type="match status" value="1"/>
</dbReference>
<proteinExistence type="predicted"/>
<reference evidence="2" key="1">
    <citation type="journal article" date="2012" name="Nature">
        <title>A physical, genetic and functional sequence assembly of the barley genome.</title>
        <authorList>
            <consortium name="The International Barley Genome Sequencing Consortium"/>
            <person name="Mayer K.F."/>
            <person name="Waugh R."/>
            <person name="Brown J.W."/>
            <person name="Schulman A."/>
            <person name="Langridge P."/>
            <person name="Platzer M."/>
            <person name="Fincher G.B."/>
            <person name="Muehlbauer G.J."/>
            <person name="Sato K."/>
            <person name="Close T.J."/>
            <person name="Wise R.P."/>
            <person name="Stein N."/>
        </authorList>
    </citation>
    <scope>NUCLEOTIDE SEQUENCE [LARGE SCALE GENOMIC DNA]</scope>
    <source>
        <strain evidence="2">cv. Morex</strain>
    </source>
</reference>
<evidence type="ECO:0000313" key="2">
    <source>
        <dbReference type="Proteomes" id="UP000011116"/>
    </source>
</evidence>
<dbReference type="AlphaFoldDB" id="A0A8I6WZZ2"/>
<name>A0A8I6WZZ2_HORVV</name>
<dbReference type="PANTHER" id="PTHR32133">
    <property type="entry name" value="OS07G0120400 PROTEIN"/>
    <property type="match status" value="1"/>
</dbReference>
<dbReference type="InterPro" id="IPR036047">
    <property type="entry name" value="F-box-like_dom_sf"/>
</dbReference>
<reference evidence="1" key="3">
    <citation type="submission" date="2022-01" db="UniProtKB">
        <authorList>
            <consortium name="EnsemblPlants"/>
        </authorList>
    </citation>
    <scope>IDENTIFICATION</scope>
    <source>
        <strain evidence="1">subsp. vulgare</strain>
    </source>
</reference>
<dbReference type="Gramene" id="HORVU.MOREX.r3.4HG0352700.1">
    <property type="protein sequence ID" value="HORVU.MOREX.r3.4HG0352700.1.CDS1"/>
    <property type="gene ID" value="HORVU.MOREX.r3.4HG0352700"/>
</dbReference>
<evidence type="ECO:0008006" key="3">
    <source>
        <dbReference type="Google" id="ProtNLM"/>
    </source>
</evidence>
<sequence>MPPPLSDELLEEVFFRLPPDEPEHLLCASLVGKVWLALLSNPRFHARYCDFHGAPPMLAFHCSWRSISEDNHPYFFPTTKFRARIPHDDWENFRYAAWDYHHGRGLLADEAMIVSTPIPSSFGTP</sequence>
<keyword evidence="2" id="KW-1185">Reference proteome</keyword>
<reference evidence="1" key="2">
    <citation type="submission" date="2020-10" db="EMBL/GenBank/DDBJ databases">
        <authorList>
            <person name="Scholz U."/>
            <person name="Mascher M."/>
            <person name="Fiebig A."/>
        </authorList>
    </citation>
    <scope>NUCLEOTIDE SEQUENCE [LARGE SCALE GENOMIC DNA]</scope>
    <source>
        <strain evidence="1">cv. Morex</strain>
    </source>
</reference>
<dbReference type="Gramene" id="HORVU.MOREX.r2.4HG0294240.1">
    <property type="protein sequence ID" value="HORVU.MOREX.r2.4HG0294240.1.CDS.1"/>
    <property type="gene ID" value="HORVU.MOREX.r2.4HG0294240"/>
</dbReference>
<dbReference type="EnsemblPlants" id="HORVU.MOREX.r3.4HG0352700.1">
    <property type="protein sequence ID" value="HORVU.MOREX.r3.4HG0352700.1.CDS1"/>
    <property type="gene ID" value="HORVU.MOREX.r3.4HG0352700"/>
</dbReference>
<organism evidence="1 2">
    <name type="scientific">Hordeum vulgare subsp. vulgare</name>
    <name type="common">Domesticated barley</name>
    <dbReference type="NCBI Taxonomy" id="112509"/>
    <lineage>
        <taxon>Eukaryota</taxon>
        <taxon>Viridiplantae</taxon>
        <taxon>Streptophyta</taxon>
        <taxon>Embryophyta</taxon>
        <taxon>Tracheophyta</taxon>
        <taxon>Spermatophyta</taxon>
        <taxon>Magnoliopsida</taxon>
        <taxon>Liliopsida</taxon>
        <taxon>Poales</taxon>
        <taxon>Poaceae</taxon>
        <taxon>BOP clade</taxon>
        <taxon>Pooideae</taxon>
        <taxon>Triticodae</taxon>
        <taxon>Triticeae</taxon>
        <taxon>Hordeinae</taxon>
        <taxon>Hordeum</taxon>
    </lineage>
</organism>
<accession>A0A8I6WZZ2</accession>
<evidence type="ECO:0000313" key="1">
    <source>
        <dbReference type="EnsemblPlants" id="HORVU.MOREX.r3.4HG0352700.1.CDS1"/>
    </source>
</evidence>
<protein>
    <recommendedName>
        <fullName evidence="3">F-box domain-containing protein</fullName>
    </recommendedName>
</protein>
<dbReference type="SUPFAM" id="SSF81383">
    <property type="entry name" value="F-box domain"/>
    <property type="match status" value="1"/>
</dbReference>
<dbReference type="Proteomes" id="UP000011116">
    <property type="component" value="Chromosome 4H"/>
</dbReference>